<dbReference type="AlphaFoldDB" id="G8JMJ7"/>
<dbReference type="EMBL" id="CP002497">
    <property type="protein sequence ID" value="AET37714.1"/>
    <property type="molecule type" value="Genomic_DNA"/>
</dbReference>
<dbReference type="InterPro" id="IPR037997">
    <property type="entry name" value="Dgk1-like"/>
</dbReference>
<feature type="transmembrane region" description="Helical" evidence="2">
    <location>
        <begin position="234"/>
        <end position="255"/>
    </location>
</feature>
<evidence type="ECO:0000313" key="3">
    <source>
        <dbReference type="EMBL" id="AET37714.1"/>
    </source>
</evidence>
<dbReference type="GO" id="GO:0004143">
    <property type="term" value="F:ATP-dependent diacylglycerol kinase activity"/>
    <property type="evidence" value="ECO:0007669"/>
    <property type="project" value="InterPro"/>
</dbReference>
<feature type="transmembrane region" description="Helical" evidence="2">
    <location>
        <begin position="305"/>
        <end position="324"/>
    </location>
</feature>
<dbReference type="PANTHER" id="PTHR31303:SF1">
    <property type="entry name" value="CTP-DEPENDENT DIACYLGLYCEROL KINASE 1"/>
    <property type="match status" value="1"/>
</dbReference>
<dbReference type="GeneID" id="11472977"/>
<gene>
    <name evidence="3" type="ordered locus">Ecym_1490</name>
</gene>
<dbReference type="PANTHER" id="PTHR31303">
    <property type="entry name" value="CTP-DEPENDENT DIACYLGLYCEROL KINASE 1"/>
    <property type="match status" value="1"/>
</dbReference>
<accession>G8JMJ7</accession>
<dbReference type="RefSeq" id="XP_003644531.1">
    <property type="nucleotide sequence ID" value="XM_003644483.1"/>
</dbReference>
<dbReference type="FunCoup" id="G8JMJ7">
    <property type="interactions" value="58"/>
</dbReference>
<proteinExistence type="predicted"/>
<dbReference type="InParanoid" id="G8JMJ7"/>
<reference evidence="4" key="1">
    <citation type="journal article" date="2012" name="G3 (Bethesda)">
        <title>Pichia sorbitophila, an interspecies yeast hybrid reveals early steps of genome resolution following polyploidization.</title>
        <authorList>
            <person name="Leh Louis V."/>
            <person name="Despons L."/>
            <person name="Friedrich A."/>
            <person name="Martin T."/>
            <person name="Durrens P."/>
            <person name="Casaregola S."/>
            <person name="Neuveglise C."/>
            <person name="Fairhead C."/>
            <person name="Marck C."/>
            <person name="Cruz J.A."/>
            <person name="Straub M.L."/>
            <person name="Kugler V."/>
            <person name="Sacerdot C."/>
            <person name="Uzunov Z."/>
            <person name="Thierry A."/>
            <person name="Weiss S."/>
            <person name="Bleykasten C."/>
            <person name="De Montigny J."/>
            <person name="Jacques N."/>
            <person name="Jung P."/>
            <person name="Lemaire M."/>
            <person name="Mallet S."/>
            <person name="Morel G."/>
            <person name="Richard G.F."/>
            <person name="Sarkar A."/>
            <person name="Savel G."/>
            <person name="Schacherer J."/>
            <person name="Seret M.L."/>
            <person name="Talla E."/>
            <person name="Samson G."/>
            <person name="Jubin C."/>
            <person name="Poulain J."/>
            <person name="Vacherie B."/>
            <person name="Barbe V."/>
            <person name="Pelletier E."/>
            <person name="Sherman D.J."/>
            <person name="Westhof E."/>
            <person name="Weissenbach J."/>
            <person name="Baret P.V."/>
            <person name="Wincker P."/>
            <person name="Gaillardin C."/>
            <person name="Dujon B."/>
            <person name="Souciet J.L."/>
        </authorList>
    </citation>
    <scope>NUCLEOTIDE SEQUENCE [LARGE SCALE GENOMIC DNA]</scope>
    <source>
        <strain evidence="4">CBS 270.75 / DBVPG 7215 / KCTC 17166 / NRRL Y-17582</strain>
    </source>
</reference>
<name>G8JMJ7_ERECY</name>
<evidence type="ECO:0000313" key="4">
    <source>
        <dbReference type="Proteomes" id="UP000006790"/>
    </source>
</evidence>
<feature type="compositionally biased region" description="Basic and acidic residues" evidence="1">
    <location>
        <begin position="1"/>
        <end position="13"/>
    </location>
</feature>
<keyword evidence="2" id="KW-0812">Transmembrane</keyword>
<dbReference type="GO" id="GO:2001210">
    <property type="term" value="P:regulation of isopentenyl diphosphate biosynthetic process, mevalonate pathway"/>
    <property type="evidence" value="ECO:0007669"/>
    <property type="project" value="EnsemblFungi"/>
</dbReference>
<dbReference type="GO" id="GO:0141035">
    <property type="term" value="F:CTP-dependent diacylglycerol kinase activity"/>
    <property type="evidence" value="ECO:0007669"/>
    <property type="project" value="EnsemblFungi"/>
</dbReference>
<dbReference type="KEGG" id="erc:Ecym_1490"/>
<dbReference type="GO" id="GO:0005789">
    <property type="term" value="C:endoplasmic reticulum membrane"/>
    <property type="evidence" value="ECO:0007669"/>
    <property type="project" value="EnsemblFungi"/>
</dbReference>
<evidence type="ECO:0008006" key="5">
    <source>
        <dbReference type="Google" id="ProtNLM"/>
    </source>
</evidence>
<feature type="transmembrane region" description="Helical" evidence="2">
    <location>
        <begin position="175"/>
        <end position="195"/>
    </location>
</feature>
<dbReference type="HOGENOM" id="CLU_031477_0_1_1"/>
<feature type="compositionally biased region" description="Basic and acidic residues" evidence="1">
    <location>
        <begin position="34"/>
        <end position="43"/>
    </location>
</feature>
<evidence type="ECO:0000256" key="2">
    <source>
        <dbReference type="SAM" id="Phobius"/>
    </source>
</evidence>
<dbReference type="Proteomes" id="UP000006790">
    <property type="component" value="Chromosome 1"/>
</dbReference>
<keyword evidence="4" id="KW-1185">Reference proteome</keyword>
<feature type="compositionally biased region" description="Polar residues" evidence="1">
    <location>
        <begin position="44"/>
        <end position="56"/>
    </location>
</feature>
<dbReference type="GO" id="GO:0006654">
    <property type="term" value="P:phosphatidic acid biosynthetic process"/>
    <property type="evidence" value="ECO:0007669"/>
    <property type="project" value="EnsemblFungi"/>
</dbReference>
<keyword evidence="2" id="KW-0472">Membrane</keyword>
<sequence length="331" mass="37354">MTTERQVPKHNEIKASGVSRFSTDDDNDDPVEAFMRRPEEKTAEYTNNNSNNSVSDEGSGVTHGTGHSFTRALRAILKSSDSEDHLPVTEIHLKSHEWFGDFITKHEVPRKVFHSSIGFVTLYLYTQNVDYKKVKWPLMVAFIIIGAVDMIRLRNPDINKLYCRFVGALMRKKEIHTYNGVLWYLLGLVISFGFFSKDVGLISLFLLSWSDTAASTFGRKYGHLTPKLARNKSLAGSIAAFVVGFITCSMFYGYFVPAYSYVNLPGEILWSAETSHMNLIQLSIIGGFVASLSEGIDLFNWDDNFTIPVLSAIFMHLVIVAFKIPTINMHR</sequence>
<evidence type="ECO:0000256" key="1">
    <source>
        <dbReference type="SAM" id="MobiDB-lite"/>
    </source>
</evidence>
<organism evidence="3 4">
    <name type="scientific">Eremothecium cymbalariae (strain CBS 270.75 / DBVPG 7215 / KCTC 17166 / NRRL Y-17582)</name>
    <name type="common">Yeast</name>
    <dbReference type="NCBI Taxonomy" id="931890"/>
    <lineage>
        <taxon>Eukaryota</taxon>
        <taxon>Fungi</taxon>
        <taxon>Dikarya</taxon>
        <taxon>Ascomycota</taxon>
        <taxon>Saccharomycotina</taxon>
        <taxon>Saccharomycetes</taxon>
        <taxon>Saccharomycetales</taxon>
        <taxon>Saccharomycetaceae</taxon>
        <taxon>Eremothecium</taxon>
    </lineage>
</organism>
<protein>
    <recommendedName>
        <fullName evidence="5">CTP-dependent diacylglycerol kinase 1</fullName>
    </recommendedName>
</protein>
<feature type="region of interest" description="Disordered" evidence="1">
    <location>
        <begin position="1"/>
        <end position="66"/>
    </location>
</feature>
<dbReference type="OrthoDB" id="5673at2759"/>
<dbReference type="OMA" id="TKHEVPR"/>
<dbReference type="STRING" id="931890.G8JMJ7"/>
<dbReference type="eggNOG" id="KOG4453">
    <property type="taxonomic scope" value="Eukaryota"/>
</dbReference>
<keyword evidence="2" id="KW-1133">Transmembrane helix</keyword>